<dbReference type="Gene3D" id="3.40.50.720">
    <property type="entry name" value="NAD(P)-binding Rossmann-like Domain"/>
    <property type="match status" value="1"/>
</dbReference>
<feature type="domain" description="NAD-dependent epimerase/dehydratase" evidence="2">
    <location>
        <begin position="3"/>
        <end position="217"/>
    </location>
</feature>
<keyword evidence="5" id="KW-1185">Reference proteome</keyword>
<dbReference type="RefSeq" id="WP_061142498.1">
    <property type="nucleotide sequence ID" value="NZ_LNNH01000023.1"/>
</dbReference>
<evidence type="ECO:0000313" key="5">
    <source>
        <dbReference type="Proteomes" id="UP000064189"/>
    </source>
</evidence>
<dbReference type="AlphaFoldDB" id="A0A109MXU3"/>
<name>A0A109MXU3_9BACI</name>
<dbReference type="InterPro" id="IPR013549">
    <property type="entry name" value="DUF1731"/>
</dbReference>
<dbReference type="Proteomes" id="UP000064189">
    <property type="component" value="Unassembled WGS sequence"/>
</dbReference>
<dbReference type="EMBL" id="LNNH01000023">
    <property type="protein sequence ID" value="KWW18247.1"/>
    <property type="molecule type" value="Genomic_DNA"/>
</dbReference>
<dbReference type="PANTHER" id="PTHR11092">
    <property type="entry name" value="SUGAR NUCLEOTIDE EPIMERASE RELATED"/>
    <property type="match status" value="1"/>
</dbReference>
<evidence type="ECO:0000256" key="1">
    <source>
        <dbReference type="ARBA" id="ARBA00009353"/>
    </source>
</evidence>
<dbReference type="Pfam" id="PF01370">
    <property type="entry name" value="Epimerase"/>
    <property type="match status" value="1"/>
</dbReference>
<dbReference type="PANTHER" id="PTHR11092:SF0">
    <property type="entry name" value="EPIMERASE FAMILY PROTEIN SDR39U1"/>
    <property type="match status" value="1"/>
</dbReference>
<comment type="caution">
    <text evidence="4">The sequence shown here is derived from an EMBL/GenBank/DDBJ whole genome shotgun (WGS) entry which is preliminary data.</text>
</comment>
<evidence type="ECO:0000313" key="4">
    <source>
        <dbReference type="EMBL" id="KWW18247.1"/>
    </source>
</evidence>
<proteinExistence type="inferred from homology"/>
<protein>
    <submittedName>
        <fullName evidence="4">Epimerase</fullName>
    </submittedName>
</protein>
<gene>
    <name evidence="4" type="ORF">AS888_20435</name>
</gene>
<evidence type="ECO:0000259" key="2">
    <source>
        <dbReference type="Pfam" id="PF01370"/>
    </source>
</evidence>
<dbReference type="Pfam" id="PF08338">
    <property type="entry name" value="DUF1731"/>
    <property type="match status" value="1"/>
</dbReference>
<organism evidence="4 5">
    <name type="scientific">Peribacillus simplex</name>
    <dbReference type="NCBI Taxonomy" id="1478"/>
    <lineage>
        <taxon>Bacteria</taxon>
        <taxon>Bacillati</taxon>
        <taxon>Bacillota</taxon>
        <taxon>Bacilli</taxon>
        <taxon>Bacillales</taxon>
        <taxon>Bacillaceae</taxon>
        <taxon>Peribacillus</taxon>
    </lineage>
</organism>
<dbReference type="InterPro" id="IPR036291">
    <property type="entry name" value="NAD(P)-bd_dom_sf"/>
</dbReference>
<dbReference type="CDD" id="cd05242">
    <property type="entry name" value="SDR_a8"/>
    <property type="match status" value="1"/>
</dbReference>
<evidence type="ECO:0000259" key="3">
    <source>
        <dbReference type="Pfam" id="PF08338"/>
    </source>
</evidence>
<dbReference type="NCBIfam" id="TIGR01777">
    <property type="entry name" value="yfcH"/>
    <property type="match status" value="1"/>
</dbReference>
<reference evidence="4 5" key="1">
    <citation type="submission" date="2015-11" db="EMBL/GenBank/DDBJ databases">
        <title>Genome Sequence of Bacillus simplex strain VanAntwerpen2.</title>
        <authorList>
            <person name="Couger M.B."/>
        </authorList>
    </citation>
    <scope>NUCLEOTIDE SEQUENCE [LARGE SCALE GENOMIC DNA]</scope>
    <source>
        <strain evidence="4 5">VanAntwerpen02</strain>
    </source>
</reference>
<dbReference type="InterPro" id="IPR001509">
    <property type="entry name" value="Epimerase_deHydtase"/>
</dbReference>
<dbReference type="InterPro" id="IPR010099">
    <property type="entry name" value="SDR39U1"/>
</dbReference>
<accession>A0A109MXU3</accession>
<dbReference type="SUPFAM" id="SSF51735">
    <property type="entry name" value="NAD(P)-binding Rossmann-fold domains"/>
    <property type="match status" value="1"/>
</dbReference>
<comment type="similarity">
    <text evidence="1">Belongs to the NAD(P)-dependent epimerase/dehydratase family. SDR39U1 subfamily.</text>
</comment>
<feature type="domain" description="DUF1731" evidence="3">
    <location>
        <begin position="253"/>
        <end position="299"/>
    </location>
</feature>
<sequence>MKIAIAGGSGFVGTALIDELLKENHDLYILTRHPEKYKKQPRLQYIGWLTENAKPEEQLAGLDGFINLAGESLNDGRWTPERKRRIVESRIDACKEMNRILSTLPNKVSVIINASAIGYYGISDKDAFIESSESIGDDFLARTVKLWEKEAAKSRAYSNRLVLTRFGVILGENGGALPMMVLPYKLFGGGRLGKGNQWLSWIHIQDVVRAISFCISDQGTEGPVNFTAPTPVQMDAFGKTIGTVMHRPHWFPVPPFILKTALGEMSMMVLEGQKVLPAKLKEEGFTFTFPSLKEALQAILKKDSHV</sequence>